<feature type="region of interest" description="Disordered" evidence="1">
    <location>
        <begin position="1"/>
        <end position="36"/>
    </location>
</feature>
<keyword evidence="3" id="KW-1185">Reference proteome</keyword>
<comment type="caution">
    <text evidence="2">The sequence shown here is derived from an EMBL/GenBank/DDBJ whole genome shotgun (WGS) entry which is preliminary data.</text>
</comment>
<evidence type="ECO:0000313" key="3">
    <source>
        <dbReference type="Proteomes" id="UP000023435"/>
    </source>
</evidence>
<feature type="region of interest" description="Disordered" evidence="1">
    <location>
        <begin position="58"/>
        <end position="79"/>
    </location>
</feature>
<feature type="compositionally biased region" description="Low complexity" evidence="1">
    <location>
        <begin position="14"/>
        <end position="32"/>
    </location>
</feature>
<evidence type="ECO:0000256" key="1">
    <source>
        <dbReference type="SAM" id="MobiDB-lite"/>
    </source>
</evidence>
<gene>
    <name evidence="2" type="ORF">AZ78_4075</name>
</gene>
<evidence type="ECO:0000313" key="2">
    <source>
        <dbReference type="EMBL" id="KWS06519.1"/>
    </source>
</evidence>
<name>A0A108UC92_9GAMM</name>
<organism evidence="2 3">
    <name type="scientific">Lysobacter capsici AZ78</name>
    <dbReference type="NCBI Taxonomy" id="1444315"/>
    <lineage>
        <taxon>Bacteria</taxon>
        <taxon>Pseudomonadati</taxon>
        <taxon>Pseudomonadota</taxon>
        <taxon>Gammaproteobacteria</taxon>
        <taxon>Lysobacterales</taxon>
        <taxon>Lysobacteraceae</taxon>
        <taxon>Lysobacter</taxon>
    </lineage>
</organism>
<dbReference type="Proteomes" id="UP000023435">
    <property type="component" value="Unassembled WGS sequence"/>
</dbReference>
<reference evidence="2 3" key="1">
    <citation type="journal article" date="2014" name="Genome Announc.">
        <title>Draft Genome Sequence of Lysobacter capsici AZ78, a Bacterium Antagonistic to Plant-Pathogenic Oomycetes.</title>
        <authorList>
            <person name="Puopolo G."/>
            <person name="Sonego P."/>
            <person name="Engelen K."/>
            <person name="Pertot I."/>
        </authorList>
    </citation>
    <scope>NUCLEOTIDE SEQUENCE [LARGE SCALE GENOMIC DNA]</scope>
    <source>
        <strain evidence="2 3">AZ78</strain>
    </source>
</reference>
<accession>A0A108UC92</accession>
<dbReference type="AlphaFoldDB" id="A0A108UC92"/>
<sequence length="193" mass="20251">MLLPPLAGEGWDGGTPASVPSPAAPGAATSPAGGRGVSHSRFWFCSFPRLRGKAGMGALSSVHSPAAPGAATSPAGGRGVSHSRFWFSSFPRLRGKAGMGARRPASPHPPRQVRRPLPQAGEVFRIRGSGLVPSAACGGRLGWGCAVQRALTRRARCGDLSRRRERCFRMVRGVTGACGFQDRDHRASRMASL</sequence>
<protein>
    <submittedName>
        <fullName evidence="2">Uncharacterized protein</fullName>
    </submittedName>
</protein>
<proteinExistence type="predicted"/>
<feature type="compositionally biased region" description="Low complexity" evidence="1">
    <location>
        <begin position="64"/>
        <end position="75"/>
    </location>
</feature>
<dbReference type="EMBL" id="JAJA02000001">
    <property type="protein sequence ID" value="KWS06519.1"/>
    <property type="molecule type" value="Genomic_DNA"/>
</dbReference>